<reference evidence="2 3" key="1">
    <citation type="submission" date="2020-06" db="EMBL/GenBank/DDBJ databases">
        <authorList>
            <person name="Kim S.-J."/>
            <person name="Park S.-J."/>
        </authorList>
    </citation>
    <scope>NUCLEOTIDE SEQUENCE [LARGE SCALE GENOMIC DNA]</scope>
    <source>
        <strain evidence="2 3">SW-151</strain>
    </source>
</reference>
<protein>
    <submittedName>
        <fullName evidence="2">Pyridoxamine 5'-phosphate oxidase family protein</fullName>
    </submittedName>
</protein>
<keyword evidence="3" id="KW-1185">Reference proteome</keyword>
<dbReference type="InterPro" id="IPR012349">
    <property type="entry name" value="Split_barrel_FMN-bd"/>
</dbReference>
<dbReference type="EMBL" id="JABWMH010000001">
    <property type="protein sequence ID" value="NVD26354.1"/>
    <property type="molecule type" value="Genomic_DNA"/>
</dbReference>
<dbReference type="Proteomes" id="UP000652427">
    <property type="component" value="Unassembled WGS sequence"/>
</dbReference>
<gene>
    <name evidence="2" type="ORF">HUO14_00385</name>
</gene>
<dbReference type="PANTHER" id="PTHR34818:SF1">
    <property type="entry name" value="PROTEIN BLI-3"/>
    <property type="match status" value="1"/>
</dbReference>
<evidence type="ECO:0000313" key="3">
    <source>
        <dbReference type="Proteomes" id="UP000652427"/>
    </source>
</evidence>
<dbReference type="Gene3D" id="2.30.110.10">
    <property type="entry name" value="Electron Transport, Fmn-binding Protein, Chain A"/>
    <property type="match status" value="1"/>
</dbReference>
<dbReference type="PANTHER" id="PTHR34818">
    <property type="entry name" value="PROTEIN BLI-3"/>
    <property type="match status" value="1"/>
</dbReference>
<accession>A0ABX2MY34</accession>
<evidence type="ECO:0000313" key="2">
    <source>
        <dbReference type="EMBL" id="NVD26354.1"/>
    </source>
</evidence>
<evidence type="ECO:0000259" key="1">
    <source>
        <dbReference type="Pfam" id="PF16242"/>
    </source>
</evidence>
<dbReference type="SUPFAM" id="SSF50475">
    <property type="entry name" value="FMN-binding split barrel"/>
    <property type="match status" value="1"/>
</dbReference>
<dbReference type="Pfam" id="PF16242">
    <property type="entry name" value="Pyrid_ox_like"/>
    <property type="match status" value="1"/>
</dbReference>
<feature type="domain" description="General stress protein FMN-binding split barrel" evidence="1">
    <location>
        <begin position="11"/>
        <end position="141"/>
    </location>
</feature>
<sequence>MKHSTNPDEIREEFWESIADSPFVMIALDNSRQHSIPMRAQLDKDANSAIWFYTSRDNRLAKGGPAMMQYASKGHDLFACVSGNLTEETDPAIIDKHWSKPVEAWYEHGRQDPSLLMLRLDLGNAEIWEADPGITGLFKMMTGMTMKGDEMGDHARVPL</sequence>
<dbReference type="InterPro" id="IPR038725">
    <property type="entry name" value="YdaG_split_barrel_FMN-bd"/>
</dbReference>
<proteinExistence type="predicted"/>
<dbReference type="InterPro" id="IPR052917">
    <property type="entry name" value="Stress-Dev_Protein"/>
</dbReference>
<comment type="caution">
    <text evidence="2">The sequence shown here is derived from an EMBL/GenBank/DDBJ whole genome shotgun (WGS) entry which is preliminary data.</text>
</comment>
<organism evidence="2 3">
    <name type="scientific">Parasphingorhabdus flavimaris</name>
    <dbReference type="NCBI Taxonomy" id="266812"/>
    <lineage>
        <taxon>Bacteria</taxon>
        <taxon>Pseudomonadati</taxon>
        <taxon>Pseudomonadota</taxon>
        <taxon>Alphaproteobacteria</taxon>
        <taxon>Sphingomonadales</taxon>
        <taxon>Sphingomonadaceae</taxon>
        <taxon>Parasphingorhabdus</taxon>
    </lineage>
</organism>
<name>A0ABX2MY34_9SPHN</name>